<dbReference type="GO" id="GO:0001734">
    <property type="term" value="F:mRNA m(6)A methyltransferase activity"/>
    <property type="evidence" value="ECO:0007669"/>
    <property type="project" value="UniProtKB-EC"/>
</dbReference>
<dbReference type="Proteomes" id="UP001212841">
    <property type="component" value="Unassembled WGS sequence"/>
</dbReference>
<dbReference type="PROSITE" id="PS51143">
    <property type="entry name" value="MT_A70"/>
    <property type="match status" value="1"/>
</dbReference>
<dbReference type="InterPro" id="IPR029063">
    <property type="entry name" value="SAM-dependent_MTases_sf"/>
</dbReference>
<dbReference type="SUPFAM" id="SSF53335">
    <property type="entry name" value="S-adenosyl-L-methionine-dependent methyltransferases"/>
    <property type="match status" value="1"/>
</dbReference>
<evidence type="ECO:0000313" key="7">
    <source>
        <dbReference type="EMBL" id="KAJ3048510.1"/>
    </source>
</evidence>
<evidence type="ECO:0000313" key="8">
    <source>
        <dbReference type="Proteomes" id="UP001212841"/>
    </source>
</evidence>
<evidence type="ECO:0000256" key="5">
    <source>
        <dbReference type="ARBA" id="ARBA00048957"/>
    </source>
</evidence>
<keyword evidence="3" id="KW-0808">Transferase</keyword>
<name>A0AAD5S9V5_9FUNG</name>
<comment type="similarity">
    <text evidence="6">Belongs to the MT-A70-like family.</text>
</comment>
<keyword evidence="8" id="KW-1185">Reference proteome</keyword>
<comment type="caution">
    <text evidence="7">The sequence shown here is derived from an EMBL/GenBank/DDBJ whole genome shotgun (WGS) entry which is preliminary data.</text>
</comment>
<reference evidence="7" key="1">
    <citation type="submission" date="2020-05" db="EMBL/GenBank/DDBJ databases">
        <title>Phylogenomic resolution of chytrid fungi.</title>
        <authorList>
            <person name="Stajich J.E."/>
            <person name="Amses K."/>
            <person name="Simmons R."/>
            <person name="Seto K."/>
            <person name="Myers J."/>
            <person name="Bonds A."/>
            <person name="Quandt C.A."/>
            <person name="Barry K."/>
            <person name="Liu P."/>
            <person name="Grigoriev I."/>
            <person name="Longcore J.E."/>
            <person name="James T.Y."/>
        </authorList>
    </citation>
    <scope>NUCLEOTIDE SEQUENCE</scope>
    <source>
        <strain evidence="7">JEL0318</strain>
    </source>
</reference>
<dbReference type="GO" id="GO:0036396">
    <property type="term" value="C:RNA N6-methyladenosine methyltransferase complex"/>
    <property type="evidence" value="ECO:0007669"/>
    <property type="project" value="TreeGrafter"/>
</dbReference>
<dbReference type="InterPro" id="IPR007757">
    <property type="entry name" value="MT-A70-like"/>
</dbReference>
<comment type="catalytic activity">
    <reaction evidence="5">
        <text>an adenosine in mRNA + S-adenosyl-L-methionine = an N(6)-methyladenosine in mRNA + S-adenosyl-L-homocysteine + H(+)</text>
        <dbReference type="Rhea" id="RHEA:55584"/>
        <dbReference type="Rhea" id="RHEA-COMP:12414"/>
        <dbReference type="Rhea" id="RHEA-COMP:12417"/>
        <dbReference type="ChEBI" id="CHEBI:15378"/>
        <dbReference type="ChEBI" id="CHEBI:57856"/>
        <dbReference type="ChEBI" id="CHEBI:59789"/>
        <dbReference type="ChEBI" id="CHEBI:74411"/>
        <dbReference type="ChEBI" id="CHEBI:74449"/>
        <dbReference type="EC" id="2.1.1.348"/>
    </reaction>
</comment>
<keyword evidence="4" id="KW-0949">S-adenosyl-L-methionine</keyword>
<dbReference type="GO" id="GO:0005634">
    <property type="term" value="C:nucleus"/>
    <property type="evidence" value="ECO:0007669"/>
    <property type="project" value="TreeGrafter"/>
</dbReference>
<evidence type="ECO:0000256" key="6">
    <source>
        <dbReference type="PROSITE-ProRule" id="PRU00489"/>
    </source>
</evidence>
<accession>A0AAD5S9V5</accession>
<gene>
    <name evidence="7" type="primary">METTL3_1</name>
    <name evidence="7" type="ORF">HK097_010465</name>
</gene>
<organism evidence="7 8">
    <name type="scientific">Rhizophlyctis rosea</name>
    <dbReference type="NCBI Taxonomy" id="64517"/>
    <lineage>
        <taxon>Eukaryota</taxon>
        <taxon>Fungi</taxon>
        <taxon>Fungi incertae sedis</taxon>
        <taxon>Chytridiomycota</taxon>
        <taxon>Chytridiomycota incertae sedis</taxon>
        <taxon>Chytridiomycetes</taxon>
        <taxon>Rhizophlyctidales</taxon>
        <taxon>Rhizophlyctidaceae</taxon>
        <taxon>Rhizophlyctis</taxon>
    </lineage>
</organism>
<dbReference type="GO" id="GO:0032259">
    <property type="term" value="P:methylation"/>
    <property type="evidence" value="ECO:0007669"/>
    <property type="project" value="UniProtKB-KW"/>
</dbReference>
<keyword evidence="2" id="KW-0489">Methyltransferase</keyword>
<dbReference type="Pfam" id="PF05063">
    <property type="entry name" value="MT-A70"/>
    <property type="match status" value="1"/>
</dbReference>
<proteinExistence type="inferred from homology"/>
<evidence type="ECO:0000256" key="3">
    <source>
        <dbReference type="ARBA" id="ARBA00022679"/>
    </source>
</evidence>
<dbReference type="EC" id="2.1.1.348" evidence="1"/>
<dbReference type="PANTHER" id="PTHR12829">
    <property type="entry name" value="N6-ADENOSINE-METHYLTRANSFERASE"/>
    <property type="match status" value="1"/>
</dbReference>
<sequence>MTDDEMKMMNIASLQDDGLLFLWVTGRAMELGRDCMAIWGYKRVDELVWVKTMQLQRLIRTGRTGHWINHSKEHCLIGIKGNPKICRGLDGDVLVAEVRETSRKPDEIYGLIDRMAPGGRKIEIFGRQHNTRPGWTTLGNQLDGVRIYEKDVLHRVRNFDVRYNQTYPEVNAKLSILPSK</sequence>
<dbReference type="EMBL" id="JADGJD010000779">
    <property type="protein sequence ID" value="KAJ3048510.1"/>
    <property type="molecule type" value="Genomic_DNA"/>
</dbReference>
<evidence type="ECO:0000256" key="2">
    <source>
        <dbReference type="ARBA" id="ARBA00022603"/>
    </source>
</evidence>
<evidence type="ECO:0000256" key="1">
    <source>
        <dbReference type="ARBA" id="ARBA00012160"/>
    </source>
</evidence>
<evidence type="ECO:0000256" key="4">
    <source>
        <dbReference type="ARBA" id="ARBA00022691"/>
    </source>
</evidence>
<dbReference type="AlphaFoldDB" id="A0AAD5S9V5"/>
<dbReference type="PANTHER" id="PTHR12829:SF7">
    <property type="entry name" value="N6-ADENOSINE-METHYLTRANSFERASE CATALYTIC SUBUNIT"/>
    <property type="match status" value="1"/>
</dbReference>
<protein>
    <recommendedName>
        <fullName evidence="1">mRNA m(6)A methyltransferase</fullName>
        <ecNumber evidence="1">2.1.1.348</ecNumber>
    </recommendedName>
</protein>